<sequence>MGEDKANFDSILSGFTLSVLYAACSEFDADTLSNRQTKTNDTDKTVIETTNEREETASEEERAAVFSSLRNTELDRLSKAENKTRNEQKACNMHDQTNRGAIEEINTEKDKETASEEERAAFFRDVRGKELDRLSANKRAVKEMHTEKDKETASEEERAAFFKEFTCRSKELEVQTEPKIMKKESLHNQDETEALDTEETVSEEDRLAFF</sequence>
<feature type="compositionally biased region" description="Basic and acidic residues" evidence="1">
    <location>
        <begin position="38"/>
        <end position="63"/>
    </location>
</feature>
<dbReference type="EMBL" id="CACVKT020005631">
    <property type="protein sequence ID" value="CAC5396593.1"/>
    <property type="molecule type" value="Genomic_DNA"/>
</dbReference>
<organism evidence="2 3">
    <name type="scientific">Mytilus coruscus</name>
    <name type="common">Sea mussel</name>
    <dbReference type="NCBI Taxonomy" id="42192"/>
    <lineage>
        <taxon>Eukaryota</taxon>
        <taxon>Metazoa</taxon>
        <taxon>Spiralia</taxon>
        <taxon>Lophotrochozoa</taxon>
        <taxon>Mollusca</taxon>
        <taxon>Bivalvia</taxon>
        <taxon>Autobranchia</taxon>
        <taxon>Pteriomorphia</taxon>
        <taxon>Mytilida</taxon>
        <taxon>Mytiloidea</taxon>
        <taxon>Mytilidae</taxon>
        <taxon>Mytilinae</taxon>
        <taxon>Mytilus</taxon>
    </lineage>
</organism>
<reference evidence="2 3" key="1">
    <citation type="submission" date="2020-06" db="EMBL/GenBank/DDBJ databases">
        <authorList>
            <person name="Li R."/>
            <person name="Bekaert M."/>
        </authorList>
    </citation>
    <scope>NUCLEOTIDE SEQUENCE [LARGE SCALE GENOMIC DNA]</scope>
    <source>
        <strain evidence="3">wild</strain>
    </source>
</reference>
<proteinExistence type="predicted"/>
<accession>A0A6J8CJL3</accession>
<protein>
    <submittedName>
        <fullName evidence="2">Uncharacterized protein</fullName>
    </submittedName>
</protein>
<keyword evidence="3" id="KW-1185">Reference proteome</keyword>
<evidence type="ECO:0000313" key="3">
    <source>
        <dbReference type="Proteomes" id="UP000507470"/>
    </source>
</evidence>
<feature type="compositionally biased region" description="Basic and acidic residues" evidence="1">
    <location>
        <begin position="72"/>
        <end position="88"/>
    </location>
</feature>
<gene>
    <name evidence="2" type="ORF">MCOR_31131</name>
</gene>
<name>A0A6J8CJL3_MYTCO</name>
<feature type="region of interest" description="Disordered" evidence="1">
    <location>
        <begin position="181"/>
        <end position="210"/>
    </location>
</feature>
<feature type="compositionally biased region" description="Basic and acidic residues" evidence="1">
    <location>
        <begin position="181"/>
        <end position="190"/>
    </location>
</feature>
<feature type="region of interest" description="Disordered" evidence="1">
    <location>
        <begin position="31"/>
        <end position="88"/>
    </location>
</feature>
<evidence type="ECO:0000313" key="2">
    <source>
        <dbReference type="EMBL" id="CAC5396593.1"/>
    </source>
</evidence>
<dbReference type="Proteomes" id="UP000507470">
    <property type="component" value="Unassembled WGS sequence"/>
</dbReference>
<dbReference type="AlphaFoldDB" id="A0A6J8CJL3"/>
<feature type="compositionally biased region" description="Acidic residues" evidence="1">
    <location>
        <begin position="191"/>
        <end position="202"/>
    </location>
</feature>
<evidence type="ECO:0000256" key="1">
    <source>
        <dbReference type="SAM" id="MobiDB-lite"/>
    </source>
</evidence>